<organism evidence="1 2">
    <name type="scientific">Rotaria sordida</name>
    <dbReference type="NCBI Taxonomy" id="392033"/>
    <lineage>
        <taxon>Eukaryota</taxon>
        <taxon>Metazoa</taxon>
        <taxon>Spiralia</taxon>
        <taxon>Gnathifera</taxon>
        <taxon>Rotifera</taxon>
        <taxon>Eurotatoria</taxon>
        <taxon>Bdelloidea</taxon>
        <taxon>Philodinida</taxon>
        <taxon>Philodinidae</taxon>
        <taxon>Rotaria</taxon>
    </lineage>
</organism>
<name>A0A820E7S9_9BILA</name>
<dbReference type="EMBL" id="CAJOBD010021044">
    <property type="protein sequence ID" value="CAF4244096.1"/>
    <property type="molecule type" value="Genomic_DNA"/>
</dbReference>
<proteinExistence type="predicted"/>
<accession>A0A820E7S9</accession>
<gene>
    <name evidence="1" type="ORF">JBS370_LOCUS38439</name>
</gene>
<reference evidence="1" key="1">
    <citation type="submission" date="2021-02" db="EMBL/GenBank/DDBJ databases">
        <authorList>
            <person name="Nowell W R."/>
        </authorList>
    </citation>
    <scope>NUCLEOTIDE SEQUENCE</scope>
</reference>
<evidence type="ECO:0000313" key="1">
    <source>
        <dbReference type="EMBL" id="CAF4244096.1"/>
    </source>
</evidence>
<evidence type="ECO:0000313" key="2">
    <source>
        <dbReference type="Proteomes" id="UP000663836"/>
    </source>
</evidence>
<dbReference type="AlphaFoldDB" id="A0A820E7S9"/>
<comment type="caution">
    <text evidence="1">The sequence shown here is derived from an EMBL/GenBank/DDBJ whole genome shotgun (WGS) entry which is preliminary data.</text>
</comment>
<dbReference type="Proteomes" id="UP000663836">
    <property type="component" value="Unassembled WGS sequence"/>
</dbReference>
<protein>
    <submittedName>
        <fullName evidence="1">Uncharacterized protein</fullName>
    </submittedName>
</protein>
<sequence length="74" mass="8861">MFSSIDDLAKTHVADVVILDTLRESRIRCDTCWSTWTNAKDFNRSDQNMIDKFERPRKRLTELMFKIVQISLYF</sequence>